<dbReference type="EMBL" id="GEDG01011554">
    <property type="protein sequence ID" value="JAP27078.1"/>
    <property type="molecule type" value="Transcribed_RNA"/>
</dbReference>
<dbReference type="EMBL" id="GEDG01004915">
    <property type="protein sequence ID" value="JAP33525.1"/>
    <property type="molecule type" value="Transcribed_RNA"/>
</dbReference>
<organism evidence="1">
    <name type="scientific">Solanum chacoense</name>
    <name type="common">Chaco potato</name>
    <dbReference type="NCBI Taxonomy" id="4108"/>
    <lineage>
        <taxon>Eukaryota</taxon>
        <taxon>Viridiplantae</taxon>
        <taxon>Streptophyta</taxon>
        <taxon>Embryophyta</taxon>
        <taxon>Tracheophyta</taxon>
        <taxon>Spermatophyta</taxon>
        <taxon>Magnoliopsida</taxon>
        <taxon>eudicotyledons</taxon>
        <taxon>Gunneridae</taxon>
        <taxon>Pentapetalae</taxon>
        <taxon>asterids</taxon>
        <taxon>lamiids</taxon>
        <taxon>Solanales</taxon>
        <taxon>Solanaceae</taxon>
        <taxon>Solanoideae</taxon>
        <taxon>Solaneae</taxon>
        <taxon>Solanum</taxon>
    </lineage>
</organism>
<proteinExistence type="predicted"/>
<accession>A0A0V0ILJ9</accession>
<name>A0A0V0ILJ9_SOLCH</name>
<reference evidence="1" key="1">
    <citation type="submission" date="2015-12" db="EMBL/GenBank/DDBJ databases">
        <title>Gene expression during late stages of embryo sac development: a critical building block for successful pollen-pistil interactions.</title>
        <authorList>
            <person name="Liu Y."/>
            <person name="Joly V."/>
            <person name="Sabar M."/>
            <person name="Matton D.P."/>
        </authorList>
    </citation>
    <scope>NUCLEOTIDE SEQUENCE</scope>
</reference>
<dbReference type="AlphaFoldDB" id="A0A0V0ILJ9"/>
<sequence length="131" mass="14597">MSYKAFPPHTIYQADLSENPSSATISNLSVFYCFSMKTVVVIIPTCTHLNYLLQHTTTGAADNNYTLLLLNQTTIPPSDVLKPHLSATISTLIVFYFHLYCNGNHSTSPPLQLIQTRHVHQISSILSNIHP</sequence>
<protein>
    <submittedName>
        <fullName evidence="1">Putative ovule protein</fullName>
    </submittedName>
</protein>
<evidence type="ECO:0000313" key="1">
    <source>
        <dbReference type="EMBL" id="JAP33525.1"/>
    </source>
</evidence>